<sequence length="116" mass="12259">MVIGATLLGVTSIAILWCMAFALILIAIRNELHELRASPAQSGSLSPFERYADMDTDDDGNYTEDDSLRADFLQENDGNGSSGTSPSGNSDGSDIIVAAAEAASEWRAKRTDSDGS</sequence>
<protein>
    <submittedName>
        <fullName evidence="3">Uncharacterized protein</fullName>
    </submittedName>
</protein>
<keyword evidence="2" id="KW-0812">Transmembrane</keyword>
<organism evidence="3 4">
    <name type="scientific">Massarina eburnea CBS 473.64</name>
    <dbReference type="NCBI Taxonomy" id="1395130"/>
    <lineage>
        <taxon>Eukaryota</taxon>
        <taxon>Fungi</taxon>
        <taxon>Dikarya</taxon>
        <taxon>Ascomycota</taxon>
        <taxon>Pezizomycotina</taxon>
        <taxon>Dothideomycetes</taxon>
        <taxon>Pleosporomycetidae</taxon>
        <taxon>Pleosporales</taxon>
        <taxon>Massarineae</taxon>
        <taxon>Massarinaceae</taxon>
        <taxon>Massarina</taxon>
    </lineage>
</organism>
<reference evidence="3" key="1">
    <citation type="journal article" date="2020" name="Stud. Mycol.">
        <title>101 Dothideomycetes genomes: a test case for predicting lifestyles and emergence of pathogens.</title>
        <authorList>
            <person name="Haridas S."/>
            <person name="Albert R."/>
            <person name="Binder M."/>
            <person name="Bloem J."/>
            <person name="Labutti K."/>
            <person name="Salamov A."/>
            <person name="Andreopoulos B."/>
            <person name="Baker S."/>
            <person name="Barry K."/>
            <person name="Bills G."/>
            <person name="Bluhm B."/>
            <person name="Cannon C."/>
            <person name="Castanera R."/>
            <person name="Culley D."/>
            <person name="Daum C."/>
            <person name="Ezra D."/>
            <person name="Gonzalez J."/>
            <person name="Henrissat B."/>
            <person name="Kuo A."/>
            <person name="Liang C."/>
            <person name="Lipzen A."/>
            <person name="Lutzoni F."/>
            <person name="Magnuson J."/>
            <person name="Mondo S."/>
            <person name="Nolan M."/>
            <person name="Ohm R."/>
            <person name="Pangilinan J."/>
            <person name="Park H.-J."/>
            <person name="Ramirez L."/>
            <person name="Alfaro M."/>
            <person name="Sun H."/>
            <person name="Tritt A."/>
            <person name="Yoshinaga Y."/>
            <person name="Zwiers L.-H."/>
            <person name="Turgeon B."/>
            <person name="Goodwin S."/>
            <person name="Spatafora J."/>
            <person name="Crous P."/>
            <person name="Grigoriev I."/>
        </authorList>
    </citation>
    <scope>NUCLEOTIDE SEQUENCE</scope>
    <source>
        <strain evidence="3">CBS 473.64</strain>
    </source>
</reference>
<evidence type="ECO:0000313" key="4">
    <source>
        <dbReference type="Proteomes" id="UP000799753"/>
    </source>
</evidence>
<name>A0A6A6RWK5_9PLEO</name>
<keyword evidence="2" id="KW-1133">Transmembrane helix</keyword>
<feature type="compositionally biased region" description="Acidic residues" evidence="1">
    <location>
        <begin position="54"/>
        <end position="65"/>
    </location>
</feature>
<gene>
    <name evidence="3" type="ORF">P280DRAFT_518937</name>
</gene>
<dbReference type="AlphaFoldDB" id="A0A6A6RWK5"/>
<proteinExistence type="predicted"/>
<evidence type="ECO:0000256" key="2">
    <source>
        <dbReference type="SAM" id="Phobius"/>
    </source>
</evidence>
<accession>A0A6A6RWK5</accession>
<feature type="region of interest" description="Disordered" evidence="1">
    <location>
        <begin position="38"/>
        <end position="94"/>
    </location>
</feature>
<keyword evidence="2" id="KW-0472">Membrane</keyword>
<dbReference type="EMBL" id="MU006786">
    <property type="protein sequence ID" value="KAF2639525.1"/>
    <property type="molecule type" value="Genomic_DNA"/>
</dbReference>
<feature type="compositionally biased region" description="Low complexity" evidence="1">
    <location>
        <begin position="76"/>
        <end position="94"/>
    </location>
</feature>
<keyword evidence="4" id="KW-1185">Reference proteome</keyword>
<feature type="transmembrane region" description="Helical" evidence="2">
    <location>
        <begin position="6"/>
        <end position="28"/>
    </location>
</feature>
<evidence type="ECO:0000256" key="1">
    <source>
        <dbReference type="SAM" id="MobiDB-lite"/>
    </source>
</evidence>
<evidence type="ECO:0000313" key="3">
    <source>
        <dbReference type="EMBL" id="KAF2639525.1"/>
    </source>
</evidence>
<dbReference type="Proteomes" id="UP000799753">
    <property type="component" value="Unassembled WGS sequence"/>
</dbReference>